<evidence type="ECO:0000313" key="6">
    <source>
        <dbReference type="EMBL" id="QCQ21003.1"/>
    </source>
</evidence>
<dbReference type="InterPro" id="IPR003781">
    <property type="entry name" value="CoA-bd"/>
</dbReference>
<dbReference type="SUPFAM" id="SSF52210">
    <property type="entry name" value="Succinyl-CoA synthetase domains"/>
    <property type="match status" value="2"/>
</dbReference>
<dbReference type="AlphaFoldDB" id="A0A4P8L0F6"/>
<dbReference type="Pfam" id="PF13607">
    <property type="entry name" value="Succ_CoA_lig"/>
    <property type="match status" value="1"/>
</dbReference>
<dbReference type="PROSITE" id="PS50975">
    <property type="entry name" value="ATP_GRASP"/>
    <property type="match status" value="1"/>
</dbReference>
<dbReference type="SUPFAM" id="SSF51735">
    <property type="entry name" value="NAD(P)-binding Rossmann-fold domains"/>
    <property type="match status" value="1"/>
</dbReference>
<evidence type="ECO:0000256" key="1">
    <source>
        <dbReference type="ARBA" id="ARBA00022598"/>
    </source>
</evidence>
<dbReference type="Gene3D" id="3.40.50.720">
    <property type="entry name" value="NAD(P)-binding Rossmann-like Domain"/>
    <property type="match status" value="1"/>
</dbReference>
<dbReference type="Gene3D" id="3.30.470.20">
    <property type="entry name" value="ATP-grasp fold, B domain"/>
    <property type="match status" value="1"/>
</dbReference>
<accession>A0A4P8L0F6</accession>
<dbReference type="InterPro" id="IPR016102">
    <property type="entry name" value="Succinyl-CoA_synth-like"/>
</dbReference>
<proteinExistence type="predicted"/>
<keyword evidence="1 6" id="KW-0436">Ligase</keyword>
<evidence type="ECO:0000313" key="7">
    <source>
        <dbReference type="Proteomes" id="UP000298602"/>
    </source>
</evidence>
<dbReference type="GO" id="GO:0005524">
    <property type="term" value="F:ATP binding"/>
    <property type="evidence" value="ECO:0007669"/>
    <property type="project" value="UniProtKB-UniRule"/>
</dbReference>
<dbReference type="GO" id="GO:0046872">
    <property type="term" value="F:metal ion binding"/>
    <property type="evidence" value="ECO:0007669"/>
    <property type="project" value="InterPro"/>
</dbReference>
<dbReference type="InterPro" id="IPR051538">
    <property type="entry name" value="Acyl-CoA_Synth/Transferase"/>
</dbReference>
<gene>
    <name evidence="6" type="ORF">FDQ92_01580</name>
</gene>
<dbReference type="OrthoDB" id="9791027at2"/>
<dbReference type="Proteomes" id="UP000298602">
    <property type="component" value="Chromosome"/>
</dbReference>
<dbReference type="Gene3D" id="3.30.1490.20">
    <property type="entry name" value="ATP-grasp fold, A domain"/>
    <property type="match status" value="1"/>
</dbReference>
<reference evidence="6 7" key="2">
    <citation type="submission" date="2019-05" db="EMBL/GenBank/DDBJ databases">
        <authorList>
            <person name="Suflita J.M."/>
            <person name="Marks C.R."/>
        </authorList>
    </citation>
    <scope>NUCLEOTIDE SEQUENCE [LARGE SCALE GENOMIC DNA]</scope>
    <source>
        <strain evidence="6 7">ALDC</strain>
    </source>
</reference>
<dbReference type="KEGG" id="dax:FDQ92_01580"/>
<dbReference type="InterPro" id="IPR032875">
    <property type="entry name" value="Succ_CoA_lig_flav_dom"/>
</dbReference>
<feature type="domain" description="ATP-grasp" evidence="5">
    <location>
        <begin position="517"/>
        <end position="570"/>
    </location>
</feature>
<dbReference type="Pfam" id="PF13380">
    <property type="entry name" value="CoA_binding_2"/>
    <property type="match status" value="1"/>
</dbReference>
<dbReference type="GO" id="GO:0016874">
    <property type="term" value="F:ligase activity"/>
    <property type="evidence" value="ECO:0007669"/>
    <property type="project" value="UniProtKB-KW"/>
</dbReference>
<reference evidence="6 7" key="1">
    <citation type="submission" date="2019-05" db="EMBL/GenBank/DDBJ databases">
        <title>The Complete Genome Sequence of the n-alkane-degrading Desulfoglaeba alkanexedens ALDC reveals multiple alkylsuccinate synthase gene clusters.</title>
        <authorList>
            <person name="Callaghan A.V."/>
            <person name="Davidova I.A."/>
            <person name="Duncan K.E."/>
            <person name="Morris B."/>
            <person name="McInerney M.J."/>
        </authorList>
    </citation>
    <scope>NUCLEOTIDE SEQUENCE [LARGE SCALE GENOMIC DNA]</scope>
    <source>
        <strain evidence="6 7">ALDC</strain>
    </source>
</reference>
<dbReference type="RefSeq" id="WP_137422973.1">
    <property type="nucleotide sequence ID" value="NZ_CP040098.1"/>
</dbReference>
<evidence type="ECO:0000256" key="2">
    <source>
        <dbReference type="ARBA" id="ARBA00022741"/>
    </source>
</evidence>
<dbReference type="SMART" id="SM00881">
    <property type="entry name" value="CoA_binding"/>
    <property type="match status" value="1"/>
</dbReference>
<keyword evidence="3 4" id="KW-0067">ATP-binding</keyword>
<dbReference type="PANTHER" id="PTHR43334">
    <property type="entry name" value="ACETATE--COA LIGASE [ADP-FORMING]"/>
    <property type="match status" value="1"/>
</dbReference>
<dbReference type="Pfam" id="PF13549">
    <property type="entry name" value="ATP-grasp_5"/>
    <property type="match status" value="1"/>
</dbReference>
<evidence type="ECO:0000256" key="4">
    <source>
        <dbReference type="PROSITE-ProRule" id="PRU00409"/>
    </source>
</evidence>
<sequence length="726" mass="79907">MDAVFEAAPSVGPRKHRGTGLTVAPENQERLNMEHFFNAESVAVVGVSSSPTNLGRAIVFNLMEFQYQGVIYLVGPKGGVLAGHRIYRDVLELPEPVDLAAVLVPAQVVPEVLRQCGQRGIRRVIVESAGFRELGEERLSLEQQIQEILDRYQMRMIGPNCIGVIHRKNGLAVPFMPMRAEAPLGRVALVSQSGGVGATMINLCAAENVGFGKFASIGNKFNVNENDLLEYLTSDPETEVIFCYLEGIAQGRRLIEIAARSSKPFVVHKSNWGGAGAVIALSHSASLSSDDKVVEAAFRQCGITRVFEQDDAMNAVKGFLLPPMRGRRLAVISRSGGHAVMAADAAEEFGFELPPFPDELIQMISRRARAGVIRFHNPLDMGDIFDLELYRSLAEQTLTRADIDAVLFIYNYWGLFDTEESRRLIRSLGELMATHGKPVVVCVFSTVGETTVSRRSMTFPIWTDPREALRALALNRDRRDGPPMVFARERPSGIDVPRAKQFVEATGEGLLPADVLAGVLEAYGIPLVPWRMVRGLEALLEASREMGFPVVLKTAETHVVHKTDAGGVVMNLSGVSQLERAYRSLERFGPAVLLQKQVEPGLEWLVGGRQDDQFGPVVVTGLGGIHVEVFRETAIRVAPFDREDARGLLEECRGSALMQGVRGRPPLDQEAMADLVSRVSWILNDFPEIRELDLNPVFIRQNGCEAVDWRAVKKGRQPSTSSEKRP</sequence>
<name>A0A4P8L0F6_9BACT</name>
<dbReference type="EMBL" id="CP040098">
    <property type="protein sequence ID" value="QCQ21003.1"/>
    <property type="molecule type" value="Genomic_DNA"/>
</dbReference>
<keyword evidence="2 4" id="KW-0547">Nucleotide-binding</keyword>
<evidence type="ECO:0000256" key="3">
    <source>
        <dbReference type="ARBA" id="ARBA00022840"/>
    </source>
</evidence>
<dbReference type="PANTHER" id="PTHR43334:SF1">
    <property type="entry name" value="3-HYDROXYPROPIONATE--COA LIGASE [ADP-FORMING]"/>
    <property type="match status" value="1"/>
</dbReference>
<evidence type="ECO:0000259" key="5">
    <source>
        <dbReference type="PROSITE" id="PS50975"/>
    </source>
</evidence>
<keyword evidence="7" id="KW-1185">Reference proteome</keyword>
<dbReference type="Gene3D" id="3.40.50.261">
    <property type="entry name" value="Succinyl-CoA synthetase domains"/>
    <property type="match status" value="2"/>
</dbReference>
<dbReference type="InterPro" id="IPR011761">
    <property type="entry name" value="ATP-grasp"/>
</dbReference>
<protein>
    <submittedName>
        <fullName evidence="6">Acetate--CoA ligase family protein</fullName>
    </submittedName>
</protein>
<dbReference type="InterPro" id="IPR036291">
    <property type="entry name" value="NAD(P)-bd_dom_sf"/>
</dbReference>
<dbReference type="SUPFAM" id="SSF56059">
    <property type="entry name" value="Glutathione synthetase ATP-binding domain-like"/>
    <property type="match status" value="1"/>
</dbReference>
<organism evidence="6 7">
    <name type="scientific">Desulfoglaeba alkanexedens ALDC</name>
    <dbReference type="NCBI Taxonomy" id="980445"/>
    <lineage>
        <taxon>Bacteria</taxon>
        <taxon>Pseudomonadati</taxon>
        <taxon>Thermodesulfobacteriota</taxon>
        <taxon>Syntrophobacteria</taxon>
        <taxon>Syntrophobacterales</taxon>
        <taxon>Syntrophobacteraceae</taxon>
        <taxon>Desulfoglaeba</taxon>
    </lineage>
</organism>
<dbReference type="InterPro" id="IPR013815">
    <property type="entry name" value="ATP_grasp_subdomain_1"/>
</dbReference>